<keyword evidence="3" id="KW-1185">Reference proteome</keyword>
<evidence type="ECO:0000256" key="1">
    <source>
        <dbReference type="SAM" id="MobiDB-lite"/>
    </source>
</evidence>
<dbReference type="Proteomes" id="UP000266934">
    <property type="component" value="Chromosome"/>
</dbReference>
<evidence type="ECO:0000313" key="2">
    <source>
        <dbReference type="EMBL" id="BBF93934.1"/>
    </source>
</evidence>
<name>A0A348G301_9HYPH</name>
<feature type="compositionally biased region" description="Basic residues" evidence="1">
    <location>
        <begin position="145"/>
        <end position="158"/>
    </location>
</feature>
<feature type="region of interest" description="Disordered" evidence="1">
    <location>
        <begin position="88"/>
        <end position="158"/>
    </location>
</feature>
<dbReference type="RefSeq" id="WP_126401100.1">
    <property type="nucleotide sequence ID" value="NZ_AP018907.1"/>
</dbReference>
<proteinExistence type="predicted"/>
<reference evidence="2 3" key="1">
    <citation type="submission" date="2018-08" db="EMBL/GenBank/DDBJ databases">
        <title>Complete genome sequencing of Blastochloris tepida GI.</title>
        <authorList>
            <person name="Tsukatani Y."/>
            <person name="Mori H."/>
        </authorList>
    </citation>
    <scope>NUCLEOTIDE SEQUENCE [LARGE SCALE GENOMIC DNA]</scope>
    <source>
        <strain evidence="2 3">GI</strain>
    </source>
</reference>
<organism evidence="2 3">
    <name type="scientific">Blastochloris tepida</name>
    <dbReference type="NCBI Taxonomy" id="2233851"/>
    <lineage>
        <taxon>Bacteria</taxon>
        <taxon>Pseudomonadati</taxon>
        <taxon>Pseudomonadota</taxon>
        <taxon>Alphaproteobacteria</taxon>
        <taxon>Hyphomicrobiales</taxon>
        <taxon>Blastochloridaceae</taxon>
        <taxon>Blastochloris</taxon>
    </lineage>
</organism>
<gene>
    <name evidence="2" type="ORF">BLTE_26190</name>
</gene>
<dbReference type="OrthoDB" id="9832514at2"/>
<dbReference type="KEGG" id="blag:BLTE_26190"/>
<dbReference type="EMBL" id="AP018907">
    <property type="protein sequence ID" value="BBF93934.1"/>
    <property type="molecule type" value="Genomic_DNA"/>
</dbReference>
<dbReference type="AlphaFoldDB" id="A0A348G301"/>
<protein>
    <submittedName>
        <fullName evidence="2">Uncharacterized protein</fullName>
    </submittedName>
</protein>
<feature type="compositionally biased region" description="Basic and acidic residues" evidence="1">
    <location>
        <begin position="103"/>
        <end position="124"/>
    </location>
</feature>
<sequence length="158" mass="17049">MSAATERVSEPLVLGDLAAMDAETPVRWGQVLLKTNAGLRRGPVTAEVFMAPDRSRFRVVDTAGRTEFLSSLQFCRFVLELRSTGRFEFERKPKPNATMLGDEPAKESAGKDAAGKDVPGKDAPGKNGASRGEAGTAEATSVFAVKRRPHHLSRNGDH</sequence>
<evidence type="ECO:0000313" key="3">
    <source>
        <dbReference type="Proteomes" id="UP000266934"/>
    </source>
</evidence>
<accession>A0A348G301</accession>